<feature type="compositionally biased region" description="Polar residues" evidence="3">
    <location>
        <begin position="534"/>
        <end position="545"/>
    </location>
</feature>
<feature type="compositionally biased region" description="Basic and acidic residues" evidence="3">
    <location>
        <begin position="1062"/>
        <end position="1075"/>
    </location>
</feature>
<evidence type="ECO:0000256" key="1">
    <source>
        <dbReference type="ARBA" id="ARBA00006180"/>
    </source>
</evidence>
<dbReference type="GO" id="GO:0019888">
    <property type="term" value="F:protein phosphatase regulator activity"/>
    <property type="evidence" value="ECO:0007669"/>
    <property type="project" value="TreeGrafter"/>
</dbReference>
<feature type="compositionally biased region" description="Basic and acidic residues" evidence="3">
    <location>
        <begin position="663"/>
        <end position="672"/>
    </location>
</feature>
<dbReference type="PANTHER" id="PTHR12634:SF8">
    <property type="entry name" value="FIERY MOUNTAIN, ISOFORM D"/>
    <property type="match status" value="1"/>
</dbReference>
<dbReference type="InterPro" id="IPR007587">
    <property type="entry name" value="SAPS"/>
</dbReference>
<dbReference type="AlphaFoldDB" id="A0A9P4VU18"/>
<dbReference type="GO" id="GO:0005829">
    <property type="term" value="C:cytosol"/>
    <property type="evidence" value="ECO:0007669"/>
    <property type="project" value="TreeGrafter"/>
</dbReference>
<gene>
    <name evidence="4" type="ORF">M501DRAFT_988335</name>
</gene>
<dbReference type="GO" id="GO:0005634">
    <property type="term" value="C:nucleus"/>
    <property type="evidence" value="ECO:0007669"/>
    <property type="project" value="TreeGrafter"/>
</dbReference>
<feature type="compositionally biased region" description="Polar residues" evidence="3">
    <location>
        <begin position="618"/>
        <end position="637"/>
    </location>
</feature>
<reference evidence="4" key="1">
    <citation type="journal article" date="2020" name="Stud. Mycol.">
        <title>101 Dothideomycetes genomes: a test case for predicting lifestyles and emergence of pathogens.</title>
        <authorList>
            <person name="Haridas S."/>
            <person name="Albert R."/>
            <person name="Binder M."/>
            <person name="Bloem J."/>
            <person name="Labutti K."/>
            <person name="Salamov A."/>
            <person name="Andreopoulos B."/>
            <person name="Baker S."/>
            <person name="Barry K."/>
            <person name="Bills G."/>
            <person name="Bluhm B."/>
            <person name="Cannon C."/>
            <person name="Castanera R."/>
            <person name="Culley D."/>
            <person name="Daum C."/>
            <person name="Ezra D."/>
            <person name="Gonzalez J."/>
            <person name="Henrissat B."/>
            <person name="Kuo A."/>
            <person name="Liang C."/>
            <person name="Lipzen A."/>
            <person name="Lutzoni F."/>
            <person name="Magnuson J."/>
            <person name="Mondo S."/>
            <person name="Nolan M."/>
            <person name="Ohm R."/>
            <person name="Pangilinan J."/>
            <person name="Park H.-J."/>
            <person name="Ramirez L."/>
            <person name="Alfaro M."/>
            <person name="Sun H."/>
            <person name="Tritt A."/>
            <person name="Yoshinaga Y."/>
            <person name="Zwiers L.-H."/>
            <person name="Turgeon B."/>
            <person name="Goodwin S."/>
            <person name="Spatafora J."/>
            <person name="Crous P."/>
            <person name="Grigoriev I."/>
        </authorList>
    </citation>
    <scope>NUCLEOTIDE SEQUENCE</scope>
    <source>
        <strain evidence="4">CBS 101060</strain>
    </source>
</reference>
<feature type="compositionally biased region" description="Acidic residues" evidence="3">
    <location>
        <begin position="959"/>
        <end position="970"/>
    </location>
</feature>
<organism evidence="4 5">
    <name type="scientific">Patellaria atrata CBS 101060</name>
    <dbReference type="NCBI Taxonomy" id="1346257"/>
    <lineage>
        <taxon>Eukaryota</taxon>
        <taxon>Fungi</taxon>
        <taxon>Dikarya</taxon>
        <taxon>Ascomycota</taxon>
        <taxon>Pezizomycotina</taxon>
        <taxon>Dothideomycetes</taxon>
        <taxon>Dothideomycetes incertae sedis</taxon>
        <taxon>Patellariales</taxon>
        <taxon>Patellariaceae</taxon>
        <taxon>Patellaria</taxon>
    </lineage>
</organism>
<feature type="compositionally biased region" description="Acidic residues" evidence="3">
    <location>
        <begin position="1045"/>
        <end position="1061"/>
    </location>
</feature>
<keyword evidence="5" id="KW-1185">Reference proteome</keyword>
<proteinExistence type="inferred from homology"/>
<dbReference type="Pfam" id="PF04499">
    <property type="entry name" value="SAPS"/>
    <property type="match status" value="1"/>
</dbReference>
<evidence type="ECO:0000256" key="2">
    <source>
        <dbReference type="ARBA" id="ARBA00023306"/>
    </source>
</evidence>
<accession>A0A9P4VU18</accession>
<sequence>MFWRFGGYASISTLDTLLDKPDVTIEEVLEESEMLQELKQQNSKLIEYIREEQVLTRLLEFVVAPGLWNIGDDQTLSESGKKSSRVAALESFFSKARGRSISSPDADEPEDSKEDRQRVKFAYLACEILSSEVWSISEALLENQQALRKFWEYLNQPPPLNPVQAGYFSKINDALLDRKPEEMLEFFKTLKNVVPNLLQHVDTPMVMDLLLKIISLEKSESGVGIVDWLQMQNMIPILLSYLSPKHSSATQTSAGDFLKAVITISANATTQDQSVIGPNELTRQLVSDPCIKTLIEYMLEGGNPLTVGVGIIIEVIRKNNSDYDMDNTIGPYPKPSDPIYLGCLLRQFAQAIPDFMAVVSRDKQSSTDPTGKRTVKKRELKAAFGETIEPLGFDRFKTCELMAELLHCSNMVLLNERGAEGDIRARDRERERLKKAAQEAFEQSYEAPTPEFSNSVDSQGFHHTKAPSTASDSIEEIKHTETSHPIDDEEFEDVSESDDVLEELKLLRESHQQTKAIEAEDRAKALRAREKSQANRSENNPSDSTGQEHIELVDEPLDAPKSAVPAGTNASLLTEQADSPTGLSDKVGGLGLSGDVSGSDVSKGPSDTTSAASAASSKQLVSLLTEQLSGKPSTTQDPEPLPSLSPHADDKPAPLFSGMTKSTIKDDKKDSEASSSQQNSSSAVSITSQGTIGSTKGTEDDSDSKDEKSESLTSSGTSTPNPIKPPAYQEEIDGSPVVGDLLKMMFVQHQVVPYIFQFFFRFPWNNFLHNVVYDLVQQIFNGPMDRGYNKVLAEDLFINGAITERIIEGQKTSDKAQKETNVRLGYMGHLTLIAEEVVKFAERHTMGDIENKVLQKILEPEWTHYVEHTLAETRERDNAILGGVRPDMNAGPRQTVLNSITGGNMNWGATHTLPSNASGGGLGTSMLDSMDVLEGTSGGGFMDGSGDRGTLLSGFNNSSDEEDEEMEEAEGGSRNPSAHVDESENPSSSSIPAPLHIPPSRARRQFAARLAQRKRALLDAAKAEEEGAEGTGGPEGAEGAGGEPIEVETTEEPESIEEGLMAEDREQRANRRFEELFSGMDSSSSGSGSEIEEEGQEEIVERGARGKDEGVEKVMKKETEEK</sequence>
<feature type="compositionally biased region" description="Basic and acidic residues" evidence="3">
    <location>
        <begin position="512"/>
        <end position="533"/>
    </location>
</feature>
<dbReference type="PANTHER" id="PTHR12634">
    <property type="entry name" value="SIT4 YEAST -ASSOCIATING PROTEIN-RELATED"/>
    <property type="match status" value="1"/>
</dbReference>
<feature type="compositionally biased region" description="Low complexity" evidence="3">
    <location>
        <begin position="582"/>
        <end position="617"/>
    </location>
</feature>
<feature type="region of interest" description="Disordered" evidence="3">
    <location>
        <begin position="928"/>
        <end position="998"/>
    </location>
</feature>
<keyword evidence="2" id="KW-0131">Cell cycle</keyword>
<feature type="compositionally biased region" description="Polar residues" evidence="3">
    <location>
        <begin position="568"/>
        <end position="581"/>
    </location>
</feature>
<evidence type="ECO:0000313" key="4">
    <source>
        <dbReference type="EMBL" id="KAF2842070.1"/>
    </source>
</evidence>
<dbReference type="GO" id="GO:0019903">
    <property type="term" value="F:protein phosphatase binding"/>
    <property type="evidence" value="ECO:0007669"/>
    <property type="project" value="InterPro"/>
</dbReference>
<feature type="region of interest" description="Disordered" evidence="3">
    <location>
        <begin position="434"/>
        <end position="474"/>
    </location>
</feature>
<evidence type="ECO:0000313" key="5">
    <source>
        <dbReference type="Proteomes" id="UP000799429"/>
    </source>
</evidence>
<comment type="similarity">
    <text evidence="1">Belongs to the SAPS family.</text>
</comment>
<comment type="caution">
    <text evidence="4">The sequence shown here is derived from an EMBL/GenBank/DDBJ whole genome shotgun (WGS) entry which is preliminary data.</text>
</comment>
<feature type="compositionally biased region" description="Gly residues" evidence="3">
    <location>
        <begin position="1029"/>
        <end position="1042"/>
    </location>
</feature>
<dbReference type="Proteomes" id="UP000799429">
    <property type="component" value="Unassembled WGS sequence"/>
</dbReference>
<dbReference type="OrthoDB" id="295029at2759"/>
<protein>
    <submittedName>
        <fullName evidence="4">SAPS-domain-containing protein</fullName>
    </submittedName>
</protein>
<name>A0A9P4VU18_9PEZI</name>
<dbReference type="EMBL" id="MU006090">
    <property type="protein sequence ID" value="KAF2842070.1"/>
    <property type="molecule type" value="Genomic_DNA"/>
</dbReference>
<feature type="region of interest" description="Disordered" evidence="3">
    <location>
        <begin position="512"/>
        <end position="731"/>
    </location>
</feature>
<feature type="compositionally biased region" description="Low complexity" evidence="3">
    <location>
        <begin position="1076"/>
        <end position="1089"/>
    </location>
</feature>
<feature type="compositionally biased region" description="Low complexity" evidence="3">
    <location>
        <begin position="673"/>
        <end position="689"/>
    </location>
</feature>
<feature type="compositionally biased region" description="Basic and acidic residues" evidence="3">
    <location>
        <begin position="1099"/>
        <end position="1122"/>
    </location>
</feature>
<feature type="region of interest" description="Disordered" evidence="3">
    <location>
        <begin position="1017"/>
        <end position="1122"/>
    </location>
</feature>
<evidence type="ECO:0000256" key="3">
    <source>
        <dbReference type="SAM" id="MobiDB-lite"/>
    </source>
</evidence>